<evidence type="ECO:0000256" key="1">
    <source>
        <dbReference type="ARBA" id="ARBA00010834"/>
    </source>
</evidence>
<accession>A0ABW5U8M1</accession>
<reference evidence="6" key="1">
    <citation type="journal article" date="2019" name="Int. J. Syst. Evol. Microbiol.">
        <title>The Global Catalogue of Microorganisms (GCM) 10K type strain sequencing project: providing services to taxonomists for standard genome sequencing and annotation.</title>
        <authorList>
            <consortium name="The Broad Institute Genomics Platform"/>
            <consortium name="The Broad Institute Genome Sequencing Center for Infectious Disease"/>
            <person name="Wu L."/>
            <person name="Ma J."/>
        </authorList>
    </citation>
    <scope>NUCLEOTIDE SEQUENCE [LARGE SCALE GENOMIC DNA]</scope>
    <source>
        <strain evidence="6">KCTC 42247</strain>
    </source>
</reference>
<keyword evidence="2 5" id="KW-0689">Ribosomal protein</keyword>
<keyword evidence="6" id="KW-1185">Reference proteome</keyword>
<keyword evidence="3" id="KW-0687">Ribonucleoprotein</keyword>
<proteinExistence type="inferred from homology"/>
<protein>
    <submittedName>
        <fullName evidence="5">30S ribosomal protein THX</fullName>
    </submittedName>
</protein>
<dbReference type="EMBL" id="JBHUMB010000005">
    <property type="protein sequence ID" value="MFD2742153.1"/>
    <property type="molecule type" value="Genomic_DNA"/>
</dbReference>
<dbReference type="GO" id="GO:0005840">
    <property type="term" value="C:ribosome"/>
    <property type="evidence" value="ECO:0007669"/>
    <property type="project" value="UniProtKB-KW"/>
</dbReference>
<dbReference type="Proteomes" id="UP001597418">
    <property type="component" value="Unassembled WGS sequence"/>
</dbReference>
<comment type="caution">
    <text evidence="5">The sequence shown here is derived from an EMBL/GenBank/DDBJ whole genome shotgun (WGS) entry which is preliminary data.</text>
</comment>
<feature type="region of interest" description="Disordered" evidence="4">
    <location>
        <begin position="1"/>
        <end position="43"/>
    </location>
</feature>
<gene>
    <name evidence="5" type="ORF">ACFSQ6_01960</name>
</gene>
<dbReference type="Pfam" id="PF17070">
    <property type="entry name" value="Thx"/>
    <property type="match status" value="1"/>
</dbReference>
<evidence type="ECO:0000256" key="4">
    <source>
        <dbReference type="SAM" id="MobiDB-lite"/>
    </source>
</evidence>
<feature type="compositionally biased region" description="Basic residues" evidence="4">
    <location>
        <begin position="1"/>
        <end position="12"/>
    </location>
</feature>
<organism evidence="5 6">
    <name type="scientific">Sphingobacterium populi</name>
    <dbReference type="NCBI Taxonomy" id="1812824"/>
    <lineage>
        <taxon>Bacteria</taxon>
        <taxon>Pseudomonadati</taxon>
        <taxon>Bacteroidota</taxon>
        <taxon>Sphingobacteriia</taxon>
        <taxon>Sphingobacteriales</taxon>
        <taxon>Sphingobacteriaceae</taxon>
        <taxon>Sphingobacterium</taxon>
    </lineage>
</organism>
<comment type="similarity">
    <text evidence="1">Belongs to the bacterial ribosomal protein bTHX family.</text>
</comment>
<name>A0ABW5U8M1_9SPHI</name>
<evidence type="ECO:0000256" key="3">
    <source>
        <dbReference type="ARBA" id="ARBA00023274"/>
    </source>
</evidence>
<evidence type="ECO:0000256" key="2">
    <source>
        <dbReference type="ARBA" id="ARBA00022980"/>
    </source>
</evidence>
<dbReference type="InterPro" id="IPR030826">
    <property type="entry name" value="Ribosomal_bTHX/bTHXc/bTHXm"/>
</dbReference>
<dbReference type="RefSeq" id="WP_082784924.1">
    <property type="nucleotide sequence ID" value="NZ_JBHUMB010000005.1"/>
</dbReference>
<evidence type="ECO:0000313" key="5">
    <source>
        <dbReference type="EMBL" id="MFD2742153.1"/>
    </source>
</evidence>
<evidence type="ECO:0000313" key="6">
    <source>
        <dbReference type="Proteomes" id="UP001597418"/>
    </source>
</evidence>
<sequence length="43" mass="4609">MGKGDKKTKRGKIITGSYGTSRPGKRTEGRKPSDTTATKKVEA</sequence>
<feature type="compositionally biased region" description="Basic and acidic residues" evidence="4">
    <location>
        <begin position="25"/>
        <end position="43"/>
    </location>
</feature>
<dbReference type="InterPro" id="IPR031414">
    <property type="entry name" value="Ribosomal_bTHX"/>
</dbReference>
<dbReference type="NCBIfam" id="TIGR04560">
    <property type="entry name" value="ribo_THX"/>
    <property type="match status" value="1"/>
</dbReference>